<dbReference type="Proteomes" id="UP000018721">
    <property type="component" value="Unassembled WGS sequence"/>
</dbReference>
<dbReference type="PROSITE" id="PS51257">
    <property type="entry name" value="PROKAR_LIPOPROTEIN"/>
    <property type="match status" value="1"/>
</dbReference>
<reference evidence="2 3" key="1">
    <citation type="submission" date="2013-11" db="EMBL/GenBank/DDBJ databases">
        <title>The Genome Sequence of Phytophthora parasitica P1569.</title>
        <authorList>
            <consortium name="The Broad Institute Genomics Platform"/>
            <person name="Russ C."/>
            <person name="Tyler B."/>
            <person name="Panabieres F."/>
            <person name="Shan W."/>
            <person name="Tripathy S."/>
            <person name="Grunwald N."/>
            <person name="Machado M."/>
            <person name="Johnson C.S."/>
            <person name="Arredondo F."/>
            <person name="Hong C."/>
            <person name="Coffey M."/>
            <person name="Young S.K."/>
            <person name="Zeng Q."/>
            <person name="Gargeya S."/>
            <person name="Fitzgerald M."/>
            <person name="Abouelleil A."/>
            <person name="Alvarado L."/>
            <person name="Chapman S.B."/>
            <person name="Gainer-Dewar J."/>
            <person name="Goldberg J."/>
            <person name="Griggs A."/>
            <person name="Gujja S."/>
            <person name="Hansen M."/>
            <person name="Howarth C."/>
            <person name="Imamovic A."/>
            <person name="Ireland A."/>
            <person name="Larimer J."/>
            <person name="McCowan C."/>
            <person name="Murphy C."/>
            <person name="Pearson M."/>
            <person name="Poon T.W."/>
            <person name="Priest M."/>
            <person name="Roberts A."/>
            <person name="Saif S."/>
            <person name="Shea T."/>
            <person name="Sykes S."/>
            <person name="Wortman J."/>
            <person name="Nusbaum C."/>
            <person name="Birren B."/>
        </authorList>
    </citation>
    <scope>NUCLEOTIDE SEQUENCE [LARGE SCALE GENOMIC DNA]</scope>
    <source>
        <strain evidence="2 3">P1569</strain>
    </source>
</reference>
<dbReference type="AlphaFoldDB" id="V9EUG6"/>
<dbReference type="HOGENOM" id="CLU_1791974_0_0_1"/>
<protein>
    <recommendedName>
        <fullName evidence="4">RxLR effector protein</fullName>
    </recommendedName>
</protein>
<sequence>MRLQCAAVLVALLACVVGVSLAKKPETTEVGPFATTGSGIITGKLLKSSATNAEGDEERLTGLEKLTKVIESILKLDDPVNLLNGNLKAWADYVLMVNPYGNWFAILERAYGGKKEMAKKLATSSEPNAVENALFTEWVSGGIVR</sequence>
<feature type="chain" id="PRO_5004775792" description="RxLR effector protein" evidence="1">
    <location>
        <begin position="23"/>
        <end position="145"/>
    </location>
</feature>
<comment type="caution">
    <text evidence="2">The sequence shown here is derived from an EMBL/GenBank/DDBJ whole genome shotgun (WGS) entry which is preliminary data.</text>
</comment>
<dbReference type="EMBL" id="ANIZ01002049">
    <property type="protein sequence ID" value="ETI42910.1"/>
    <property type="molecule type" value="Genomic_DNA"/>
</dbReference>
<keyword evidence="3" id="KW-1185">Reference proteome</keyword>
<feature type="signal peptide" evidence="1">
    <location>
        <begin position="1"/>
        <end position="22"/>
    </location>
</feature>
<feature type="non-terminal residue" evidence="2">
    <location>
        <position position="145"/>
    </location>
</feature>
<name>V9EUG6_PHYNI</name>
<organism evidence="2 3">
    <name type="scientific">Phytophthora nicotianae P1569</name>
    <dbReference type="NCBI Taxonomy" id="1317065"/>
    <lineage>
        <taxon>Eukaryota</taxon>
        <taxon>Sar</taxon>
        <taxon>Stramenopiles</taxon>
        <taxon>Oomycota</taxon>
        <taxon>Peronosporomycetes</taxon>
        <taxon>Peronosporales</taxon>
        <taxon>Peronosporaceae</taxon>
        <taxon>Phytophthora</taxon>
    </lineage>
</organism>
<evidence type="ECO:0000313" key="3">
    <source>
        <dbReference type="Proteomes" id="UP000018721"/>
    </source>
</evidence>
<proteinExistence type="predicted"/>
<gene>
    <name evidence="2" type="ORF">F443_12050</name>
</gene>
<evidence type="ECO:0000313" key="2">
    <source>
        <dbReference type="EMBL" id="ETI42910.1"/>
    </source>
</evidence>
<accession>V9EUG6</accession>
<keyword evidence="1" id="KW-0732">Signal</keyword>
<evidence type="ECO:0000256" key="1">
    <source>
        <dbReference type="SAM" id="SignalP"/>
    </source>
</evidence>
<evidence type="ECO:0008006" key="4">
    <source>
        <dbReference type="Google" id="ProtNLM"/>
    </source>
</evidence>